<dbReference type="Gene3D" id="3.40.50.150">
    <property type="entry name" value="Vaccinia Virus protein VP39"/>
    <property type="match status" value="1"/>
</dbReference>
<dbReference type="GO" id="GO:0008168">
    <property type="term" value="F:methyltransferase activity"/>
    <property type="evidence" value="ECO:0007669"/>
    <property type="project" value="UniProtKB-KW"/>
</dbReference>
<dbReference type="EMBL" id="JACPHQ010000042">
    <property type="protein sequence ID" value="MBI2466158.1"/>
    <property type="molecule type" value="Genomic_DNA"/>
</dbReference>
<reference evidence="3" key="1">
    <citation type="submission" date="2020-07" db="EMBL/GenBank/DDBJ databases">
        <title>Huge and variable diversity of episymbiotic CPR bacteria and DPANN archaea in groundwater ecosystems.</title>
        <authorList>
            <person name="He C.Y."/>
            <person name="Keren R."/>
            <person name="Whittaker M."/>
            <person name="Farag I.F."/>
            <person name="Doudna J."/>
            <person name="Cate J.H.D."/>
            <person name="Banfield J.F."/>
        </authorList>
    </citation>
    <scope>NUCLEOTIDE SEQUENCE</scope>
    <source>
        <strain evidence="2">NC_groundwater_191_Ag_S-0.1um_45_8</strain>
        <strain evidence="3">NC_groundwater_418_Ag_B-0.1um_45_10</strain>
    </source>
</reference>
<dbReference type="CDD" id="cd02440">
    <property type="entry name" value="AdoMet_MTases"/>
    <property type="match status" value="1"/>
</dbReference>
<evidence type="ECO:0000259" key="1">
    <source>
        <dbReference type="Pfam" id="PF13649"/>
    </source>
</evidence>
<dbReference type="Pfam" id="PF13649">
    <property type="entry name" value="Methyltransf_25"/>
    <property type="match status" value="1"/>
</dbReference>
<dbReference type="GO" id="GO:0032259">
    <property type="term" value="P:methylation"/>
    <property type="evidence" value="ECO:0007669"/>
    <property type="project" value="UniProtKB-KW"/>
</dbReference>
<comment type="caution">
    <text evidence="3">The sequence shown here is derived from an EMBL/GenBank/DDBJ whole genome shotgun (WGS) entry which is preliminary data.</text>
</comment>
<dbReference type="Proteomes" id="UP000786662">
    <property type="component" value="Unassembled WGS sequence"/>
</dbReference>
<dbReference type="EMBL" id="JACOYY010000014">
    <property type="protein sequence ID" value="MBI2052124.1"/>
    <property type="molecule type" value="Genomic_DNA"/>
</dbReference>
<sequence>MQGGFINPENIIKSLNIQPGSQIADFGSGSGYFTLIMARLVGEDGLVTAVDVLQNKLDTVKEAARAQGLLNINYVRADLEVEGGSQLADASQDMVVLANILFQSQKKVAMVKEAGRVLKPGGELVVIDWEPTSSFGPKDGGWKLSKEEARNLASGSFNLVKEIEVSSHHWGLLFNKKK</sequence>
<dbReference type="InterPro" id="IPR029063">
    <property type="entry name" value="SAM-dependent_MTases_sf"/>
</dbReference>
<name>A0A931YE11_9BACT</name>
<evidence type="ECO:0000313" key="4">
    <source>
        <dbReference type="Proteomes" id="UP000709672"/>
    </source>
</evidence>
<dbReference type="PANTHER" id="PTHR43591:SF24">
    <property type="entry name" value="2-METHOXY-6-POLYPRENYL-1,4-BENZOQUINOL METHYLASE, MITOCHONDRIAL"/>
    <property type="match status" value="1"/>
</dbReference>
<gene>
    <name evidence="2" type="ORF">HYT38_00395</name>
    <name evidence="3" type="ORF">HYV66_02960</name>
</gene>
<dbReference type="Proteomes" id="UP000709672">
    <property type="component" value="Unassembled WGS sequence"/>
</dbReference>
<dbReference type="InterPro" id="IPR041698">
    <property type="entry name" value="Methyltransf_25"/>
</dbReference>
<accession>A0A931YE11</accession>
<evidence type="ECO:0000313" key="2">
    <source>
        <dbReference type="EMBL" id="MBI2052124.1"/>
    </source>
</evidence>
<feature type="domain" description="Methyltransferase" evidence="1">
    <location>
        <begin position="23"/>
        <end position="122"/>
    </location>
</feature>
<dbReference type="AlphaFoldDB" id="A0A931YE11"/>
<evidence type="ECO:0000313" key="3">
    <source>
        <dbReference type="EMBL" id="MBI2466158.1"/>
    </source>
</evidence>
<dbReference type="SUPFAM" id="SSF53335">
    <property type="entry name" value="S-adenosyl-L-methionine-dependent methyltransferases"/>
    <property type="match status" value="1"/>
</dbReference>
<proteinExistence type="predicted"/>
<protein>
    <submittedName>
        <fullName evidence="3">Methyltransferase domain-containing protein</fullName>
    </submittedName>
</protein>
<keyword evidence="3" id="KW-0489">Methyltransferase</keyword>
<dbReference type="PANTHER" id="PTHR43591">
    <property type="entry name" value="METHYLTRANSFERASE"/>
    <property type="match status" value="1"/>
</dbReference>
<organism evidence="3 4">
    <name type="scientific">Candidatus Sungiibacteriota bacterium</name>
    <dbReference type="NCBI Taxonomy" id="2750080"/>
    <lineage>
        <taxon>Bacteria</taxon>
        <taxon>Candidatus Sungiibacteriota</taxon>
    </lineage>
</organism>
<keyword evidence="3" id="KW-0808">Transferase</keyword>